<dbReference type="EMBL" id="MEZV01000024">
    <property type="protein sequence ID" value="OGD66874.1"/>
    <property type="molecule type" value="Genomic_DNA"/>
</dbReference>
<reference evidence="2 3" key="1">
    <citation type="journal article" date="2016" name="Nat. Commun.">
        <title>Thousands of microbial genomes shed light on interconnected biogeochemical processes in an aquifer system.</title>
        <authorList>
            <person name="Anantharaman K."/>
            <person name="Brown C.T."/>
            <person name="Hug L.A."/>
            <person name="Sharon I."/>
            <person name="Castelle C.J."/>
            <person name="Probst A.J."/>
            <person name="Thomas B.C."/>
            <person name="Singh A."/>
            <person name="Wilkins M.J."/>
            <person name="Karaoz U."/>
            <person name="Brodie E.L."/>
            <person name="Williams K.H."/>
            <person name="Hubbard S.S."/>
            <person name="Banfield J.F."/>
        </authorList>
    </citation>
    <scope>NUCLEOTIDE SEQUENCE [LARGE SCALE GENOMIC DNA]</scope>
</reference>
<keyword evidence="1" id="KW-0812">Transmembrane</keyword>
<feature type="transmembrane region" description="Helical" evidence="1">
    <location>
        <begin position="12"/>
        <end position="32"/>
    </location>
</feature>
<evidence type="ECO:0000313" key="3">
    <source>
        <dbReference type="Proteomes" id="UP000176451"/>
    </source>
</evidence>
<accession>A0A1F5EI41</accession>
<proteinExistence type="predicted"/>
<evidence type="ECO:0000313" key="2">
    <source>
        <dbReference type="EMBL" id="OGD66874.1"/>
    </source>
</evidence>
<dbReference type="Proteomes" id="UP000176451">
    <property type="component" value="Unassembled WGS sequence"/>
</dbReference>
<feature type="transmembrane region" description="Helical" evidence="1">
    <location>
        <begin position="44"/>
        <end position="63"/>
    </location>
</feature>
<keyword evidence="1" id="KW-1133">Transmembrane helix</keyword>
<evidence type="ECO:0000256" key="1">
    <source>
        <dbReference type="SAM" id="Phobius"/>
    </source>
</evidence>
<sequence length="94" mass="11094">MNDSKSLSKMQFIVVMAFALILLTFAIVFVLDPSGLRLDPKLPIWFRILPFAGCLWLVSFLIITRDRDIREEMERKENEIMGWKYWERIGGIIM</sequence>
<name>A0A1F5EI41_9BACT</name>
<dbReference type="AlphaFoldDB" id="A0A1F5EI41"/>
<protein>
    <submittedName>
        <fullName evidence="2">Uncharacterized protein</fullName>
    </submittedName>
</protein>
<organism evidence="2 3">
    <name type="scientific">Candidatus Berkelbacteria bacterium RIFCSPHIGHO2_12_FULL_36_9</name>
    <dbReference type="NCBI Taxonomy" id="1797469"/>
    <lineage>
        <taxon>Bacteria</taxon>
        <taxon>Candidatus Berkelbacteria</taxon>
    </lineage>
</organism>
<keyword evidence="1" id="KW-0472">Membrane</keyword>
<comment type="caution">
    <text evidence="2">The sequence shown here is derived from an EMBL/GenBank/DDBJ whole genome shotgun (WGS) entry which is preliminary data.</text>
</comment>
<gene>
    <name evidence="2" type="ORF">A3F08_03415</name>
</gene>